<keyword evidence="1" id="KW-0614">Plasmid</keyword>
<gene>
    <name evidence="1" type="ORF">BHO_0006305</name>
</gene>
<dbReference type="HOGENOM" id="CLU_1537136_0_0_12"/>
<evidence type="ECO:0000313" key="1">
    <source>
        <dbReference type="EMBL" id="AHH13069.1"/>
    </source>
</evidence>
<dbReference type="AlphaFoldDB" id="W5T0N4"/>
<name>W5T0N4_BORHE</name>
<sequence length="174" mass="20172">MYNNLSRKIYKELIFKKIAYDIKDYNNNIELLDGDEKDALNFLKKAIIIANPKDGMYDHEYKIQAQSQLTQFMLDKNIDTIKRVLQEIMLALNAKKAAEEALANYTGPDKDTFTQRLKIETSVFKYFLKILFAVNSSDTIYDNLLLFTKKEDSLTETATNIKLQIHKTMGKTNP</sequence>
<geneLocation type="plasmid" evidence="1">
    <name>unnamed</name>
</geneLocation>
<proteinExistence type="predicted"/>
<accession>W5T0N4</accession>
<organism evidence="1">
    <name type="scientific">Borrelia hermsii YBT</name>
    <dbReference type="NCBI Taxonomy" id="1313295"/>
    <lineage>
        <taxon>Bacteria</taxon>
        <taxon>Pseudomonadati</taxon>
        <taxon>Spirochaetota</taxon>
        <taxon>Spirochaetia</taxon>
        <taxon>Spirochaetales</taxon>
        <taxon>Borreliaceae</taxon>
        <taxon>Borrelia</taxon>
    </lineage>
</organism>
<protein>
    <submittedName>
        <fullName evidence="1">Uncharacterized protein</fullName>
    </submittedName>
</protein>
<reference evidence="1" key="1">
    <citation type="submission" date="2013-04" db="EMBL/GenBank/DDBJ databases">
        <title>Comparative Genomics of Relapsing Fever Spirochetes.</title>
        <authorList>
            <person name="Schwan T.G."/>
            <person name="Raffel S.J."/>
            <person name="Porcella S.F."/>
            <person name="Martens C.A."/>
            <person name="Bruno D.P."/>
            <person name="Ricklefs S.M."/>
            <person name="Barbian K.B."/>
        </authorList>
    </citation>
    <scope>NUCLEOTIDE SEQUENCE</scope>
    <source>
        <strain evidence="1">YBT</strain>
        <plasmid evidence="1">unnamed</plasmid>
    </source>
</reference>
<dbReference type="EMBL" id="CP005708">
    <property type="protein sequence ID" value="AHH13069.1"/>
    <property type="molecule type" value="Genomic_DNA"/>
</dbReference>